<evidence type="ECO:0000313" key="1">
    <source>
        <dbReference type="EMBL" id="SFV52174.1"/>
    </source>
</evidence>
<name>A0A1W1BF54_9ZZZZ</name>
<dbReference type="EMBL" id="FPHF01000017">
    <property type="protein sequence ID" value="SFV52174.1"/>
    <property type="molecule type" value="Genomic_DNA"/>
</dbReference>
<protein>
    <submittedName>
        <fullName evidence="1">Uncharacterized protein</fullName>
    </submittedName>
</protein>
<dbReference type="AlphaFoldDB" id="A0A1W1BF54"/>
<proteinExistence type="predicted"/>
<organism evidence="1">
    <name type="scientific">hydrothermal vent metagenome</name>
    <dbReference type="NCBI Taxonomy" id="652676"/>
    <lineage>
        <taxon>unclassified sequences</taxon>
        <taxon>metagenomes</taxon>
        <taxon>ecological metagenomes</taxon>
    </lineage>
</organism>
<sequence length="432" mass="48185">MDSLPPWYDPEIHKANHQGGYWAFKETSNITGGVAKPKITSLNLEARATSLGLGQVSIGALINDVEFNFSINVDMYLQTTTHVEKIDADRIMIKGRSYSGYSMLNTTDDSVKYLGKVGTSGNVNRTFFDARTNKQKFMISGYPSANTFYYTLDDTDKKFSKDNVNGSLGYLRDMPDRNNPGIGIDIDIHRTTDMVQIDETVYFIGMQYRSGVGGALIAWNTVTNEKYAIKKGIFDNYQPRKMIRIGDKLAIATQAMNNSGFGGNTLPSTPKIFIFDPATQKVVQEYKPVEGLPAVDVGRIQTLDDRHIIGLTSNGGTSDNKTPLYSSKMFLYIIDTYTNEVIMKKTIQTGNYMRVEKEGSALSGGFHFIVHGEYIYTWLSARTLSTIDKNGNIESHALMPYQSKMAFSHGSIYMTGAKKLMKIADPKADFLR</sequence>
<reference evidence="1" key="1">
    <citation type="submission" date="2016-10" db="EMBL/GenBank/DDBJ databases">
        <authorList>
            <person name="de Groot N.N."/>
        </authorList>
    </citation>
    <scope>NUCLEOTIDE SEQUENCE</scope>
</reference>
<accession>A0A1W1BF54</accession>
<gene>
    <name evidence="1" type="ORF">MNB_SM-4-1682</name>
</gene>